<evidence type="ECO:0000259" key="9">
    <source>
        <dbReference type="Pfam" id="PF01316"/>
    </source>
</evidence>
<dbReference type="Gene3D" id="3.30.1360.40">
    <property type="match status" value="1"/>
</dbReference>
<dbReference type="SUPFAM" id="SSF46785">
    <property type="entry name" value="Winged helix' DNA-binding domain"/>
    <property type="match status" value="1"/>
</dbReference>
<dbReference type="Pfam" id="PF01316">
    <property type="entry name" value="Arg_repressor"/>
    <property type="match status" value="1"/>
</dbReference>
<accession>Q6TK69</accession>
<protein>
    <recommendedName>
        <fullName evidence="7 8">Arginine repressor</fullName>
    </recommendedName>
</protein>
<evidence type="ECO:0000256" key="2">
    <source>
        <dbReference type="ARBA" id="ARBA00008316"/>
    </source>
</evidence>
<dbReference type="HAMAP" id="MF_00173">
    <property type="entry name" value="Arg_repressor"/>
    <property type="match status" value="1"/>
</dbReference>
<dbReference type="EMBL" id="AY396288">
    <property type="protein sequence ID" value="AAR30327.1"/>
    <property type="molecule type" value="Genomic_DNA"/>
</dbReference>
<keyword evidence="6 7" id="KW-0804">Transcription</keyword>
<evidence type="ECO:0000256" key="1">
    <source>
        <dbReference type="ARBA" id="ARBA00004496"/>
    </source>
</evidence>
<keyword evidence="7" id="KW-0055">Arginine biosynthesis</keyword>
<dbReference type="GO" id="GO:1900079">
    <property type="term" value="P:regulation of arginine biosynthetic process"/>
    <property type="evidence" value="ECO:0007669"/>
    <property type="project" value="UniProtKB-UniRule"/>
</dbReference>
<dbReference type="AlphaFoldDB" id="Q6TK69"/>
<evidence type="ECO:0000256" key="4">
    <source>
        <dbReference type="ARBA" id="ARBA00023015"/>
    </source>
</evidence>
<dbReference type="InterPro" id="IPR036251">
    <property type="entry name" value="Arg_repress_C_sf"/>
</dbReference>
<dbReference type="PRINTS" id="PR01467">
    <property type="entry name" value="ARGREPRESSOR"/>
</dbReference>
<dbReference type="UniPathway" id="UPA00068"/>
<evidence type="ECO:0000313" key="11">
    <source>
        <dbReference type="EMBL" id="AAR30327.1"/>
    </source>
</evidence>
<comment type="similarity">
    <text evidence="2 7">Belongs to the ArgR family.</text>
</comment>
<dbReference type="InterPro" id="IPR020900">
    <property type="entry name" value="Arg_repress_DNA-bd"/>
</dbReference>
<name>Q6TK69_STRRT</name>
<dbReference type="GO" id="GO:0051259">
    <property type="term" value="P:protein complex oligomerization"/>
    <property type="evidence" value="ECO:0007669"/>
    <property type="project" value="InterPro"/>
</dbReference>
<dbReference type="InterPro" id="IPR020899">
    <property type="entry name" value="Arg_repress_C"/>
</dbReference>
<evidence type="ECO:0000256" key="7">
    <source>
        <dbReference type="HAMAP-Rule" id="MF_00173"/>
    </source>
</evidence>
<proteinExistence type="inferred from homology"/>
<dbReference type="PANTHER" id="PTHR34471">
    <property type="entry name" value="ARGININE REPRESSOR"/>
    <property type="match status" value="1"/>
</dbReference>
<keyword evidence="4 7" id="KW-0805">Transcription regulation</keyword>
<comment type="function">
    <text evidence="7">Regulates arginine biosynthesis genes.</text>
</comment>
<evidence type="ECO:0000256" key="8">
    <source>
        <dbReference type="NCBIfam" id="TIGR01529"/>
    </source>
</evidence>
<dbReference type="GO" id="GO:0034618">
    <property type="term" value="F:arginine binding"/>
    <property type="evidence" value="ECO:0007669"/>
    <property type="project" value="InterPro"/>
</dbReference>
<dbReference type="PANTHER" id="PTHR34471:SF1">
    <property type="entry name" value="ARGININE REPRESSOR"/>
    <property type="match status" value="1"/>
</dbReference>
<keyword evidence="7" id="KW-0028">Amino-acid biosynthesis</keyword>
<dbReference type="InterPro" id="IPR036390">
    <property type="entry name" value="WH_DNA-bd_sf"/>
</dbReference>
<dbReference type="NCBIfam" id="TIGR01529">
    <property type="entry name" value="argR_whole"/>
    <property type="match status" value="1"/>
</dbReference>
<dbReference type="Gene3D" id="1.10.10.10">
    <property type="entry name" value="Winged helix-like DNA-binding domain superfamily/Winged helix DNA-binding domain"/>
    <property type="match status" value="1"/>
</dbReference>
<keyword evidence="7" id="KW-0678">Repressor</keyword>
<keyword evidence="5 7" id="KW-0238">DNA-binding</keyword>
<evidence type="ECO:0000259" key="10">
    <source>
        <dbReference type="Pfam" id="PF02863"/>
    </source>
</evidence>
<dbReference type="InterPro" id="IPR001669">
    <property type="entry name" value="Arg_repress"/>
</dbReference>
<keyword evidence="3 7" id="KW-0963">Cytoplasm</keyword>
<gene>
    <name evidence="11" type="primary">arcR</name>
    <name evidence="7" type="synonym">argR</name>
</gene>
<dbReference type="SUPFAM" id="SSF55252">
    <property type="entry name" value="C-terminal domain of arginine repressor"/>
    <property type="match status" value="1"/>
</dbReference>
<sequence length="147" mass="16534">MFMNKLLRQSKIKKIIKLKSIGTQEELKRQLELEKVFATQATLSRDMRELGLFKSRDKEGRLYYEIPENSVSIFTPAMLYYIKKVSHSESLLVLHTNLGEADVLANLIDEAGSSEILGTVAGADTLLVICRDKETASQLENDVLSSL</sequence>
<dbReference type="InterPro" id="IPR036388">
    <property type="entry name" value="WH-like_DNA-bd_sf"/>
</dbReference>
<evidence type="ECO:0000256" key="6">
    <source>
        <dbReference type="ARBA" id="ARBA00023163"/>
    </source>
</evidence>
<feature type="domain" description="Arginine repressor DNA-binding" evidence="9">
    <location>
        <begin position="3"/>
        <end position="69"/>
    </location>
</feature>
<feature type="domain" description="Arginine repressor C-terminal" evidence="10">
    <location>
        <begin position="83"/>
        <end position="142"/>
    </location>
</feature>
<dbReference type="GO" id="GO:0003700">
    <property type="term" value="F:DNA-binding transcription factor activity"/>
    <property type="evidence" value="ECO:0007669"/>
    <property type="project" value="UniProtKB-UniRule"/>
</dbReference>
<comment type="pathway">
    <text evidence="7">Amino-acid biosynthesis; L-arginine biosynthesis [regulation].</text>
</comment>
<dbReference type="GO" id="GO:0006526">
    <property type="term" value="P:L-arginine biosynthetic process"/>
    <property type="evidence" value="ECO:0007669"/>
    <property type="project" value="UniProtKB-UniPathway"/>
</dbReference>
<organism evidence="11">
    <name type="scientific">Streptococcus ratti</name>
    <dbReference type="NCBI Taxonomy" id="1341"/>
    <lineage>
        <taxon>Bacteria</taxon>
        <taxon>Bacillati</taxon>
        <taxon>Bacillota</taxon>
        <taxon>Bacilli</taxon>
        <taxon>Lactobacillales</taxon>
        <taxon>Streptococcaceae</taxon>
        <taxon>Streptococcus</taxon>
    </lineage>
</organism>
<evidence type="ECO:0000256" key="5">
    <source>
        <dbReference type="ARBA" id="ARBA00023125"/>
    </source>
</evidence>
<dbReference type="GO" id="GO:0005737">
    <property type="term" value="C:cytoplasm"/>
    <property type="evidence" value="ECO:0007669"/>
    <property type="project" value="UniProtKB-SubCell"/>
</dbReference>
<reference evidence="11" key="1">
    <citation type="journal article" date="2004" name="Appl. Environ. Microbiol.">
        <title>Characterization of the arginine deiminase operon of Streptococcus rattus FA-1.</title>
        <authorList>
            <person name="Griswold A."/>
            <person name="Chen Y.-Y.M."/>
            <person name="Snyder J.A."/>
            <person name="Burne R.A. Jr."/>
        </authorList>
    </citation>
    <scope>NUCLEOTIDE SEQUENCE</scope>
    <source>
        <strain evidence="11">FA-1</strain>
    </source>
</reference>
<dbReference type="Pfam" id="PF02863">
    <property type="entry name" value="Arg_repressor_C"/>
    <property type="match status" value="1"/>
</dbReference>
<evidence type="ECO:0000256" key="3">
    <source>
        <dbReference type="ARBA" id="ARBA00022490"/>
    </source>
</evidence>
<comment type="subcellular location">
    <subcellularLocation>
        <location evidence="1 7">Cytoplasm</location>
    </subcellularLocation>
</comment>
<dbReference type="GO" id="GO:0003677">
    <property type="term" value="F:DNA binding"/>
    <property type="evidence" value="ECO:0007669"/>
    <property type="project" value="UniProtKB-KW"/>
</dbReference>